<dbReference type="CDD" id="cd00037">
    <property type="entry name" value="CLECT"/>
    <property type="match status" value="1"/>
</dbReference>
<dbReference type="AlphaFoldDB" id="A0A0D8XJK0"/>
<dbReference type="PROSITE" id="PS50041">
    <property type="entry name" value="C_TYPE_LECTIN_2"/>
    <property type="match status" value="1"/>
</dbReference>
<gene>
    <name evidence="2" type="ORF">DICVIV_09203</name>
</gene>
<dbReference type="OrthoDB" id="7758422at2759"/>
<evidence type="ECO:0000313" key="3">
    <source>
        <dbReference type="Proteomes" id="UP000053766"/>
    </source>
</evidence>
<dbReference type="InterPro" id="IPR016186">
    <property type="entry name" value="C-type_lectin-like/link_sf"/>
</dbReference>
<dbReference type="Gene3D" id="3.10.100.10">
    <property type="entry name" value="Mannose-Binding Protein A, subunit A"/>
    <property type="match status" value="1"/>
</dbReference>
<dbReference type="InterPro" id="IPR016187">
    <property type="entry name" value="CTDL_fold"/>
</dbReference>
<protein>
    <submittedName>
        <fullName evidence="2">Lectin C-type domain protein</fullName>
    </submittedName>
</protein>
<reference evidence="3" key="2">
    <citation type="journal article" date="2016" name="Sci. Rep.">
        <title>Dictyocaulus viviparus genome, variome and transcriptome elucidate lungworm biology and support future intervention.</title>
        <authorList>
            <person name="McNulty S.N."/>
            <person name="Strube C."/>
            <person name="Rosa B.A."/>
            <person name="Martin J.C."/>
            <person name="Tyagi R."/>
            <person name="Choi Y.J."/>
            <person name="Wang Q."/>
            <person name="Hallsworth Pepin K."/>
            <person name="Zhang X."/>
            <person name="Ozersky P."/>
            <person name="Wilson R.K."/>
            <person name="Sternberg P.W."/>
            <person name="Gasser R.B."/>
            <person name="Mitreva M."/>
        </authorList>
    </citation>
    <scope>NUCLEOTIDE SEQUENCE [LARGE SCALE GENOMIC DNA]</scope>
    <source>
        <strain evidence="3">HannoverDv2000</strain>
    </source>
</reference>
<dbReference type="Proteomes" id="UP000053766">
    <property type="component" value="Unassembled WGS sequence"/>
</dbReference>
<keyword evidence="3" id="KW-1185">Reference proteome</keyword>
<feature type="domain" description="C-type lectin" evidence="1">
    <location>
        <begin position="1"/>
        <end position="125"/>
    </location>
</feature>
<name>A0A0D8XJK0_DICVI</name>
<evidence type="ECO:0000313" key="2">
    <source>
        <dbReference type="EMBL" id="KJH44775.1"/>
    </source>
</evidence>
<sequence length="133" mass="15289">MECHFCNRRTWVEAKVVCERNNSRLVIPCNREYSDMVATLASLYEINRANSWIGFKSTRSGWESKEISDYKAIESGHCTGSALNWYKPEQEHVTECLQNYAGESDAFQLMIDTSECDLVHWFVCEKEGGCDTV</sequence>
<dbReference type="Pfam" id="PF00059">
    <property type="entry name" value="Lectin_C"/>
    <property type="match status" value="1"/>
</dbReference>
<reference evidence="2 3" key="1">
    <citation type="submission" date="2013-11" db="EMBL/GenBank/DDBJ databases">
        <title>Draft genome of the bovine lungworm Dictyocaulus viviparus.</title>
        <authorList>
            <person name="Mitreva M."/>
        </authorList>
    </citation>
    <scope>NUCLEOTIDE SEQUENCE [LARGE SCALE GENOMIC DNA]</scope>
    <source>
        <strain evidence="2 3">HannoverDv2000</strain>
    </source>
</reference>
<dbReference type="SUPFAM" id="SSF56436">
    <property type="entry name" value="C-type lectin-like"/>
    <property type="match status" value="1"/>
</dbReference>
<proteinExistence type="predicted"/>
<evidence type="ECO:0000259" key="1">
    <source>
        <dbReference type="PROSITE" id="PS50041"/>
    </source>
</evidence>
<dbReference type="EMBL" id="KN716450">
    <property type="protein sequence ID" value="KJH44775.1"/>
    <property type="molecule type" value="Genomic_DNA"/>
</dbReference>
<dbReference type="InterPro" id="IPR001304">
    <property type="entry name" value="C-type_lectin-like"/>
</dbReference>
<accession>A0A0D8XJK0</accession>
<organism evidence="2 3">
    <name type="scientific">Dictyocaulus viviparus</name>
    <name type="common">Bovine lungworm</name>
    <dbReference type="NCBI Taxonomy" id="29172"/>
    <lineage>
        <taxon>Eukaryota</taxon>
        <taxon>Metazoa</taxon>
        <taxon>Ecdysozoa</taxon>
        <taxon>Nematoda</taxon>
        <taxon>Chromadorea</taxon>
        <taxon>Rhabditida</taxon>
        <taxon>Rhabditina</taxon>
        <taxon>Rhabditomorpha</taxon>
        <taxon>Strongyloidea</taxon>
        <taxon>Metastrongylidae</taxon>
        <taxon>Dictyocaulus</taxon>
    </lineage>
</organism>